<feature type="transmembrane region" description="Helical" evidence="7">
    <location>
        <begin position="12"/>
        <end position="31"/>
    </location>
</feature>
<dbReference type="GO" id="GO:0005886">
    <property type="term" value="C:plasma membrane"/>
    <property type="evidence" value="ECO:0007669"/>
    <property type="project" value="UniProtKB-SubCell"/>
</dbReference>
<keyword evidence="3 7" id="KW-1003">Cell membrane</keyword>
<dbReference type="OrthoDB" id="9807748at2"/>
<dbReference type="PRINTS" id="PR00953">
    <property type="entry name" value="TYPE3IMRPROT"/>
</dbReference>
<keyword evidence="9" id="KW-1185">Reference proteome</keyword>
<protein>
    <submittedName>
        <fullName evidence="8">EscT/YscT/HrcT family type III secretion system export apparatus protein</fullName>
    </submittedName>
</protein>
<keyword evidence="5 7" id="KW-1133">Transmembrane helix</keyword>
<feature type="transmembrane region" description="Helical" evidence="7">
    <location>
        <begin position="226"/>
        <end position="246"/>
    </location>
</feature>
<dbReference type="STRING" id="1080227.A8L45_03400"/>
<feature type="transmembrane region" description="Helical" evidence="7">
    <location>
        <begin position="137"/>
        <end position="161"/>
    </location>
</feature>
<evidence type="ECO:0000256" key="4">
    <source>
        <dbReference type="ARBA" id="ARBA00022692"/>
    </source>
</evidence>
<dbReference type="Proteomes" id="UP000094936">
    <property type="component" value="Unassembled WGS sequence"/>
</dbReference>
<dbReference type="GO" id="GO:0006605">
    <property type="term" value="P:protein targeting"/>
    <property type="evidence" value="ECO:0007669"/>
    <property type="project" value="UniProtKB-UniRule"/>
</dbReference>
<dbReference type="PANTHER" id="PTHR30065:SF1">
    <property type="entry name" value="SURFACE PRESENTATION OF ANTIGENS PROTEIN SPAR"/>
    <property type="match status" value="1"/>
</dbReference>
<dbReference type="RefSeq" id="WP_068899217.1">
    <property type="nucleotide sequence ID" value="NZ_JBHUIF010000020.1"/>
</dbReference>
<dbReference type="PANTHER" id="PTHR30065">
    <property type="entry name" value="FLAGELLAR BIOSYNTHETIC PROTEIN FLIR"/>
    <property type="match status" value="1"/>
</dbReference>
<comment type="caution">
    <text evidence="8">The sequence shown here is derived from an EMBL/GenBank/DDBJ whole genome shotgun (WGS) entry which is preliminary data.</text>
</comment>
<evidence type="ECO:0000256" key="6">
    <source>
        <dbReference type="ARBA" id="ARBA00023136"/>
    </source>
</evidence>
<accession>A0A1C3EQZ6</accession>
<evidence type="ECO:0000313" key="9">
    <source>
        <dbReference type="Proteomes" id="UP000094936"/>
    </source>
</evidence>
<gene>
    <name evidence="8" type="ORF">A8L45_03400</name>
</gene>
<sequence length="268" mass="29571">MEFNASVIDTLGSWIIALPLAMARILPSFILVPALNLSAKNQLLNNGIVLSLSLMVAYSLIDPLNEQDLGLFAIIMFTAKELFIGLVIAVVLCIPFWIIDGVGTIFDNQRGALIGGQFNPAITSAASPSGHFFQQTIIMLLISMGGFTILLSVIYDSYGIWPVFDMFPTITTEGTEVWHKLMGSIFIQMVVYAFPVMVVLLLVDFGISLISLYAPQLQAFILAMPLKCLVGYGILIFYLPILWYFFVDEFDVLRDIKAIIGSVLLEAE</sequence>
<dbReference type="AlphaFoldDB" id="A0A1C3EQZ6"/>
<keyword evidence="6 7" id="KW-0472">Membrane</keyword>
<name>A0A1C3EQZ6_9GAMM</name>
<evidence type="ECO:0000256" key="1">
    <source>
        <dbReference type="ARBA" id="ARBA00004651"/>
    </source>
</evidence>
<comment type="subcellular location">
    <subcellularLocation>
        <location evidence="1 7">Cell membrane</location>
        <topology evidence="1 7">Multi-pass membrane protein</topology>
    </subcellularLocation>
</comment>
<evidence type="ECO:0000256" key="7">
    <source>
        <dbReference type="RuleBase" id="RU362072"/>
    </source>
</evidence>
<comment type="similarity">
    <text evidence="2 7">Belongs to the FliR/MopE/SpaR family.</text>
</comment>
<evidence type="ECO:0000256" key="5">
    <source>
        <dbReference type="ARBA" id="ARBA00022989"/>
    </source>
</evidence>
<evidence type="ECO:0000256" key="3">
    <source>
        <dbReference type="ARBA" id="ARBA00022475"/>
    </source>
</evidence>
<proteinExistence type="inferred from homology"/>
<evidence type="ECO:0000313" key="8">
    <source>
        <dbReference type="EMBL" id="ODA35673.1"/>
    </source>
</evidence>
<feature type="transmembrane region" description="Helical" evidence="7">
    <location>
        <begin position="181"/>
        <end position="214"/>
    </location>
</feature>
<organism evidence="8 9">
    <name type="scientific">Veronia pacifica</name>
    <dbReference type="NCBI Taxonomy" id="1080227"/>
    <lineage>
        <taxon>Bacteria</taxon>
        <taxon>Pseudomonadati</taxon>
        <taxon>Pseudomonadota</taxon>
        <taxon>Gammaproteobacteria</taxon>
        <taxon>Vibrionales</taxon>
        <taxon>Vibrionaceae</taxon>
        <taxon>Veronia</taxon>
    </lineage>
</organism>
<dbReference type="Pfam" id="PF01311">
    <property type="entry name" value="Bac_export_1"/>
    <property type="match status" value="1"/>
</dbReference>
<dbReference type="EMBL" id="LYBM01000003">
    <property type="protein sequence ID" value="ODA35673.1"/>
    <property type="molecule type" value="Genomic_DNA"/>
</dbReference>
<evidence type="ECO:0000256" key="2">
    <source>
        <dbReference type="ARBA" id="ARBA00009772"/>
    </source>
</evidence>
<reference evidence="8 9" key="1">
    <citation type="submission" date="2016-05" db="EMBL/GenBank/DDBJ databases">
        <title>Genomic Taxonomy of the Vibrionaceae.</title>
        <authorList>
            <person name="Gomez-Gil B."/>
            <person name="Enciso-Ibarra J."/>
        </authorList>
    </citation>
    <scope>NUCLEOTIDE SEQUENCE [LARGE SCALE GENOMIC DNA]</scope>
    <source>
        <strain evidence="8 9">CAIM 1920</strain>
    </source>
</reference>
<dbReference type="NCBIfam" id="TIGR01401">
    <property type="entry name" value="fliR_like_III"/>
    <property type="match status" value="1"/>
</dbReference>
<dbReference type="InterPro" id="IPR006304">
    <property type="entry name" value="T3SS_SpaR/YscT"/>
</dbReference>
<dbReference type="InterPro" id="IPR002010">
    <property type="entry name" value="T3SS_IM_R"/>
</dbReference>
<feature type="transmembrane region" description="Helical" evidence="7">
    <location>
        <begin position="73"/>
        <end position="99"/>
    </location>
</feature>
<keyword evidence="4 7" id="KW-0812">Transmembrane</keyword>